<proteinExistence type="predicted"/>
<dbReference type="SUPFAM" id="SSF48371">
    <property type="entry name" value="ARM repeat"/>
    <property type="match status" value="1"/>
</dbReference>
<sequence>MPTLRSLLDSPDQSVRLKAALAAGTYPEEKFIDVLISQCAVETDFFVRDTLSWALMRNDVVKVVKRLEVELQSSNFQAKSQAIHTLSKIGDKNYYSLITDEMLFDSDDFIASTAWRVASVLVPEDQKVNLTTKLMTQLGRGDSDVQFGLTRFLCALGECIVGPLTQASNSEDEVISNQAKFTLLRFREMQLENDKTKGK</sequence>
<organism evidence="1">
    <name type="scientific">freshwater metagenome</name>
    <dbReference type="NCBI Taxonomy" id="449393"/>
    <lineage>
        <taxon>unclassified sequences</taxon>
        <taxon>metagenomes</taxon>
        <taxon>ecological metagenomes</taxon>
    </lineage>
</organism>
<evidence type="ECO:0000313" key="1">
    <source>
        <dbReference type="EMBL" id="CAB4614534.1"/>
    </source>
</evidence>
<accession>A0A6J6HTW9</accession>
<dbReference type="InterPro" id="IPR011989">
    <property type="entry name" value="ARM-like"/>
</dbReference>
<name>A0A6J6HTW9_9ZZZZ</name>
<dbReference type="EMBL" id="CAEZUS010000145">
    <property type="protein sequence ID" value="CAB4614534.1"/>
    <property type="molecule type" value="Genomic_DNA"/>
</dbReference>
<dbReference type="InterPro" id="IPR016024">
    <property type="entry name" value="ARM-type_fold"/>
</dbReference>
<dbReference type="Gene3D" id="1.25.10.10">
    <property type="entry name" value="Leucine-rich Repeat Variant"/>
    <property type="match status" value="1"/>
</dbReference>
<gene>
    <name evidence="1" type="ORF">UFOPK1852_00882</name>
</gene>
<reference evidence="1" key="1">
    <citation type="submission" date="2020-05" db="EMBL/GenBank/DDBJ databases">
        <authorList>
            <person name="Chiriac C."/>
            <person name="Salcher M."/>
            <person name="Ghai R."/>
            <person name="Kavagutti S V."/>
        </authorList>
    </citation>
    <scope>NUCLEOTIDE SEQUENCE</scope>
</reference>
<dbReference type="AlphaFoldDB" id="A0A6J6HTW9"/>
<protein>
    <submittedName>
        <fullName evidence="1">Unannotated protein</fullName>
    </submittedName>
</protein>